<organism evidence="1 2">
    <name type="scientific">Thermoflexibacter ruber</name>
    <dbReference type="NCBI Taxonomy" id="1003"/>
    <lineage>
        <taxon>Bacteria</taxon>
        <taxon>Pseudomonadati</taxon>
        <taxon>Bacteroidota</taxon>
        <taxon>Cytophagia</taxon>
        <taxon>Cytophagales</taxon>
        <taxon>Thermoflexibacteraceae</taxon>
        <taxon>Thermoflexibacter</taxon>
    </lineage>
</organism>
<accession>A0A1I2FSW0</accession>
<evidence type="ECO:0000313" key="1">
    <source>
        <dbReference type="EMBL" id="SFF08524.1"/>
    </source>
</evidence>
<keyword evidence="2" id="KW-1185">Reference proteome</keyword>
<dbReference type="Proteomes" id="UP000199513">
    <property type="component" value="Unassembled WGS sequence"/>
</dbReference>
<protein>
    <submittedName>
        <fullName evidence="1">Uncharacterized protein</fullName>
    </submittedName>
</protein>
<dbReference type="AlphaFoldDB" id="A0A1I2FSW0"/>
<proteinExistence type="predicted"/>
<evidence type="ECO:0000313" key="2">
    <source>
        <dbReference type="Proteomes" id="UP000199513"/>
    </source>
</evidence>
<reference evidence="1 2" key="1">
    <citation type="submission" date="2016-10" db="EMBL/GenBank/DDBJ databases">
        <authorList>
            <person name="de Groot N.N."/>
        </authorList>
    </citation>
    <scope>NUCLEOTIDE SEQUENCE [LARGE SCALE GENOMIC DNA]</scope>
    <source>
        <strain>GEY</strain>
        <strain evidence="2">DSM 9560</strain>
    </source>
</reference>
<name>A0A1I2FSW0_9BACT</name>
<gene>
    <name evidence="1" type="ORF">SAMN04488541_101550</name>
</gene>
<dbReference type="EMBL" id="FONY01000015">
    <property type="protein sequence ID" value="SFF08524.1"/>
    <property type="molecule type" value="Genomic_DNA"/>
</dbReference>
<sequence length="36" mass="4219">MRSFATNFAGTSYQLRFKIFPALKKLIYLNETEATF</sequence>
<dbReference type="STRING" id="1003.SAMN04488541_101550"/>